<proteinExistence type="predicted"/>
<dbReference type="Proteomes" id="UP001348098">
    <property type="component" value="Unassembled WGS sequence"/>
</dbReference>
<accession>A0ABU6B2G8</accession>
<organism evidence="2 3">
    <name type="scientific">Nocardia implantans</name>
    <dbReference type="NCBI Taxonomy" id="3108168"/>
    <lineage>
        <taxon>Bacteria</taxon>
        <taxon>Bacillati</taxon>
        <taxon>Actinomycetota</taxon>
        <taxon>Actinomycetes</taxon>
        <taxon>Mycobacteriales</taxon>
        <taxon>Nocardiaceae</taxon>
        <taxon>Nocardia</taxon>
    </lineage>
</organism>
<comment type="caution">
    <text evidence="2">The sequence shown here is derived from an EMBL/GenBank/DDBJ whole genome shotgun (WGS) entry which is preliminary data.</text>
</comment>
<evidence type="ECO:0000256" key="1">
    <source>
        <dbReference type="SAM" id="MobiDB-lite"/>
    </source>
</evidence>
<keyword evidence="3" id="KW-1185">Reference proteome</keyword>
<feature type="region of interest" description="Disordered" evidence="1">
    <location>
        <begin position="22"/>
        <end position="67"/>
    </location>
</feature>
<protein>
    <submittedName>
        <fullName evidence="2">Uncharacterized protein</fullName>
    </submittedName>
</protein>
<gene>
    <name evidence="2" type="ORF">U3653_28310</name>
</gene>
<evidence type="ECO:0000313" key="3">
    <source>
        <dbReference type="Proteomes" id="UP001348098"/>
    </source>
</evidence>
<reference evidence="2 3" key="1">
    <citation type="submission" date="2023-12" db="EMBL/GenBank/DDBJ databases">
        <title>novel species in genus Nocarida.</title>
        <authorList>
            <person name="Li Z."/>
        </authorList>
    </citation>
    <scope>NUCLEOTIDE SEQUENCE [LARGE SCALE GENOMIC DNA]</scope>
    <source>
        <strain evidence="2 3">CDC186</strain>
    </source>
</reference>
<evidence type="ECO:0000313" key="2">
    <source>
        <dbReference type="EMBL" id="MEB3513947.1"/>
    </source>
</evidence>
<dbReference type="RefSeq" id="WP_195082976.1">
    <property type="nucleotide sequence ID" value="NZ_JAYESH010000015.1"/>
</dbReference>
<feature type="compositionally biased region" description="Low complexity" evidence="1">
    <location>
        <begin position="51"/>
        <end position="67"/>
    </location>
</feature>
<sequence length="95" mass="10222">MTAEAFAGKSELLQRIQRLQMMGGNKREHQSPSDPGGVVTAAEHPDFRSVPTAGTAATRPPPLSASNSASSFPYLIFEWCGRAFLLAAHAVRLVR</sequence>
<dbReference type="EMBL" id="JAYKYQ010000014">
    <property type="protein sequence ID" value="MEB3513947.1"/>
    <property type="molecule type" value="Genomic_DNA"/>
</dbReference>
<name>A0ABU6B2G8_9NOCA</name>